<feature type="binding site" evidence="3">
    <location>
        <position position="220"/>
    </location>
    <ligand>
        <name>substrate</name>
    </ligand>
</feature>
<evidence type="ECO:0000256" key="1">
    <source>
        <dbReference type="PIRNR" id="PIRNR000915"/>
    </source>
</evidence>
<dbReference type="InterPro" id="IPR006357">
    <property type="entry name" value="HAD-SF_hydro_IIA"/>
</dbReference>
<protein>
    <recommendedName>
        <fullName evidence="7">4-nitrophenylphosphatase</fullName>
    </recommendedName>
</protein>
<dbReference type="Proteomes" id="UP000030742">
    <property type="component" value="Unassembled WGS sequence"/>
</dbReference>
<evidence type="ECO:0000256" key="3">
    <source>
        <dbReference type="PIRSR" id="PIRSR000915-2"/>
    </source>
</evidence>
<accession>U4UIF3</accession>
<dbReference type="InterPro" id="IPR036412">
    <property type="entry name" value="HAD-like_sf"/>
</dbReference>
<dbReference type="Gene3D" id="3.40.50.1000">
    <property type="entry name" value="HAD superfamily/HAD-like"/>
    <property type="match status" value="2"/>
</dbReference>
<organism evidence="5 6">
    <name type="scientific">Dendroctonus ponderosae</name>
    <name type="common">Mountain pine beetle</name>
    <dbReference type="NCBI Taxonomy" id="77166"/>
    <lineage>
        <taxon>Eukaryota</taxon>
        <taxon>Metazoa</taxon>
        <taxon>Ecdysozoa</taxon>
        <taxon>Arthropoda</taxon>
        <taxon>Hexapoda</taxon>
        <taxon>Insecta</taxon>
        <taxon>Pterygota</taxon>
        <taxon>Neoptera</taxon>
        <taxon>Endopterygota</taxon>
        <taxon>Coleoptera</taxon>
        <taxon>Polyphaga</taxon>
        <taxon>Cucujiformia</taxon>
        <taxon>Curculionidae</taxon>
        <taxon>Scolytinae</taxon>
        <taxon>Dendroctonus</taxon>
    </lineage>
</organism>
<keyword evidence="4" id="KW-0460">Magnesium</keyword>
<dbReference type="Pfam" id="PF13242">
    <property type="entry name" value="Hydrolase_like"/>
    <property type="match status" value="1"/>
</dbReference>
<dbReference type="GO" id="GO:0016791">
    <property type="term" value="F:phosphatase activity"/>
    <property type="evidence" value="ECO:0007669"/>
    <property type="project" value="TreeGrafter"/>
</dbReference>
<proteinExistence type="inferred from homology"/>
<gene>
    <name evidence="5" type="ORF">D910_11070</name>
</gene>
<evidence type="ECO:0000313" key="6">
    <source>
        <dbReference type="Proteomes" id="UP000030742"/>
    </source>
</evidence>
<feature type="binding site" evidence="4">
    <location>
        <position position="29"/>
    </location>
    <ligand>
        <name>Mg(2+)</name>
        <dbReference type="ChEBI" id="CHEBI:18420"/>
    </ligand>
</feature>
<dbReference type="GO" id="GO:0005737">
    <property type="term" value="C:cytoplasm"/>
    <property type="evidence" value="ECO:0007669"/>
    <property type="project" value="TreeGrafter"/>
</dbReference>
<dbReference type="OrthoDB" id="413953at2759"/>
<evidence type="ECO:0000256" key="2">
    <source>
        <dbReference type="PIRSR" id="PIRSR000915-1"/>
    </source>
</evidence>
<dbReference type="Pfam" id="PF13344">
    <property type="entry name" value="Hydrolase_6"/>
    <property type="match status" value="1"/>
</dbReference>
<evidence type="ECO:0008006" key="7">
    <source>
        <dbReference type="Google" id="ProtNLM"/>
    </source>
</evidence>
<dbReference type="PANTHER" id="PTHR19288">
    <property type="entry name" value="4-NITROPHENYLPHOSPHATASE-RELATED"/>
    <property type="match status" value="1"/>
</dbReference>
<comment type="similarity">
    <text evidence="1">Belongs to the HAD-like hydrolase superfamily.</text>
</comment>
<reference evidence="5 6" key="1">
    <citation type="journal article" date="2013" name="Genome Biol.">
        <title>Draft genome of the mountain pine beetle, Dendroctonus ponderosae Hopkins, a major forest pest.</title>
        <authorList>
            <person name="Keeling C.I."/>
            <person name="Yuen M.M."/>
            <person name="Liao N.Y."/>
            <person name="Docking T.R."/>
            <person name="Chan S.K."/>
            <person name="Taylor G.A."/>
            <person name="Palmquist D.L."/>
            <person name="Jackman S.D."/>
            <person name="Nguyen A."/>
            <person name="Li M."/>
            <person name="Henderson H."/>
            <person name="Janes J.K."/>
            <person name="Zhao Y."/>
            <person name="Pandoh P."/>
            <person name="Moore R."/>
            <person name="Sperling F.A."/>
            <person name="Huber D.P."/>
            <person name="Birol I."/>
            <person name="Jones S.J."/>
            <person name="Bohlmann J."/>
        </authorList>
    </citation>
    <scope>NUCLEOTIDE SEQUENCE</scope>
</reference>
<keyword evidence="1" id="KW-0378">Hydrolase</keyword>
<sequence length="308" mass="34965">MAAKRLLDLPKDEQLNFFNSFDTVLCDVDGVLWLLIGQIIERSPDGILALRKLGKKFYFITNNSLTPMDLYLQKMKDFEIAKEEVIRPVVALTWYLKQLNFDQEIYVAGSTTIKKELSDAGFKVAYDEVSPVCEGNVPNLLKLLSDLRPDVKAVYIDFGFNIDFMILQKCIAYIMKNQALFIVGMLDPVVFFSEFHLIGAKKFAKIIEEITGVEPKLMSKGGKEFAQVLKDNLGPFDAKRTLFIGDSCVTDMPFATENGFQKLMPLTGLTREEDLKNWKFDERIKPDYVVDNVGDLSTIIANLDLNKL</sequence>
<dbReference type="PIRSF" id="PIRSF000915">
    <property type="entry name" value="PGP-type_phosphatase"/>
    <property type="match status" value="1"/>
</dbReference>
<dbReference type="InterPro" id="IPR023214">
    <property type="entry name" value="HAD_sf"/>
</dbReference>
<feature type="active site" description="Proton donor" evidence="2">
    <location>
        <position position="29"/>
    </location>
</feature>
<dbReference type="GO" id="GO:0046872">
    <property type="term" value="F:metal ion binding"/>
    <property type="evidence" value="ECO:0007669"/>
    <property type="project" value="UniProtKB-KW"/>
</dbReference>
<comment type="cofactor">
    <cofactor evidence="4">
        <name>Mg(2+)</name>
        <dbReference type="ChEBI" id="CHEBI:18420"/>
    </cofactor>
    <text evidence="4">Divalent metal ions. Mg(2+) is the most effective.</text>
</comment>
<evidence type="ECO:0000256" key="4">
    <source>
        <dbReference type="PIRSR" id="PIRSR000915-3"/>
    </source>
</evidence>
<keyword evidence="4" id="KW-0479">Metal-binding</keyword>
<dbReference type="AlphaFoldDB" id="U4UIF3"/>
<evidence type="ECO:0000313" key="5">
    <source>
        <dbReference type="EMBL" id="ERL93784.1"/>
    </source>
</evidence>
<feature type="active site" description="Proton donor" evidence="2">
    <location>
        <position position="27"/>
    </location>
</feature>
<dbReference type="STRING" id="77166.U4UIF3"/>
<dbReference type="SUPFAM" id="SSF56784">
    <property type="entry name" value="HAD-like"/>
    <property type="match status" value="1"/>
</dbReference>
<dbReference type="EMBL" id="KB632373">
    <property type="protein sequence ID" value="ERL93784.1"/>
    <property type="molecule type" value="Genomic_DNA"/>
</dbReference>
<feature type="binding site" evidence="4">
    <location>
        <position position="246"/>
    </location>
    <ligand>
        <name>Mg(2+)</name>
        <dbReference type="ChEBI" id="CHEBI:18420"/>
    </ligand>
</feature>
<dbReference type="NCBIfam" id="TIGR01460">
    <property type="entry name" value="HAD-SF-IIA"/>
    <property type="match status" value="1"/>
</dbReference>
<feature type="binding site" evidence="4">
    <location>
        <position position="27"/>
    </location>
    <ligand>
        <name>Mg(2+)</name>
        <dbReference type="ChEBI" id="CHEBI:18420"/>
    </ligand>
</feature>
<name>U4UIF3_DENPD</name>
<dbReference type="PANTHER" id="PTHR19288:SF4">
    <property type="entry name" value="RE04130P-RELATED"/>
    <property type="match status" value="1"/>
</dbReference>